<name>A0ABS6BW36_9CLOT</name>
<dbReference type="Proteomes" id="UP000776252">
    <property type="component" value="Unassembled WGS sequence"/>
</dbReference>
<keyword evidence="2" id="KW-1185">Reference proteome</keyword>
<proteinExistence type="predicted"/>
<dbReference type="PANTHER" id="PTHR34819">
    <property type="entry name" value="LARGE CYSTEINE-RICH PERIPLASMIC PROTEIN OMCB"/>
    <property type="match status" value="1"/>
</dbReference>
<evidence type="ECO:0000313" key="1">
    <source>
        <dbReference type="EMBL" id="MBU3161126.1"/>
    </source>
</evidence>
<reference evidence="1 2" key="1">
    <citation type="submission" date="2021-06" db="EMBL/GenBank/DDBJ databases">
        <title>Clostridia strains as spoilage organisms.</title>
        <authorList>
            <person name="Wambui J."/>
            <person name="Stephan R."/>
            <person name="Stevens M.J.A."/>
        </authorList>
    </citation>
    <scope>NUCLEOTIDE SEQUENCE [LARGE SCALE GENOMIC DNA]</scope>
    <source>
        <strain evidence="1 2">DSM 14204</strain>
    </source>
</reference>
<comment type="caution">
    <text evidence="1">The sequence shown here is derived from an EMBL/GenBank/DDBJ whole genome shotgun (WGS) entry which is preliminary data.</text>
</comment>
<gene>
    <name evidence="1" type="ORF">KPL37_15495</name>
</gene>
<dbReference type="PANTHER" id="PTHR34819:SF3">
    <property type="entry name" value="CELL SURFACE PROTEIN"/>
    <property type="match status" value="1"/>
</dbReference>
<dbReference type="InterPro" id="IPR051172">
    <property type="entry name" value="Chlamydia_OmcB"/>
</dbReference>
<dbReference type="EMBL" id="JAHLDV010000048">
    <property type="protein sequence ID" value="MBU3161126.1"/>
    <property type="molecule type" value="Genomic_DNA"/>
</dbReference>
<protein>
    <submittedName>
        <fullName evidence="1">DUF11 domain-containing protein</fullName>
    </submittedName>
</protein>
<dbReference type="NCBIfam" id="TIGR01451">
    <property type="entry name" value="B_ant_repeat"/>
    <property type="match status" value="1"/>
</dbReference>
<organism evidence="1 2">
    <name type="scientific">Clostridium frigoris</name>
    <dbReference type="NCBI Taxonomy" id="205327"/>
    <lineage>
        <taxon>Bacteria</taxon>
        <taxon>Bacillati</taxon>
        <taxon>Bacillota</taxon>
        <taxon>Clostridia</taxon>
        <taxon>Eubacteriales</taxon>
        <taxon>Clostridiaceae</taxon>
        <taxon>Clostridium</taxon>
    </lineage>
</organism>
<dbReference type="RefSeq" id="WP_216150832.1">
    <property type="nucleotide sequence ID" value="NZ_JAHLDV010000048.1"/>
</dbReference>
<accession>A0ABS6BW36</accession>
<dbReference type="InterPro" id="IPR047589">
    <property type="entry name" value="DUF11_rpt"/>
</dbReference>
<evidence type="ECO:0000313" key="2">
    <source>
        <dbReference type="Proteomes" id="UP000776252"/>
    </source>
</evidence>
<sequence>MEVTNQCRVDFNYRPIPQGPVISNTIFSNTVKTIIIEKLVIAVKKVDKPNACIFDILTYTVCLKNKSMYYVSNIFFQDIVPCGVKFICGSVKVNWIKNKKADPNKGFYIGTLKPFSKCFVSFKVVVLPLTLKLVLKNRAFITYDYVYNLEKPPIRVTIKTNMTYTTVKNILFKQINISNKFGIQNPYICLNNLIKISTKVNIIKTKFVDTPMGISEEGAYLTGSKILIIGSVKYSITYLDREFSRICSEKFIKGFSTSIVVPKLICYSAKPEFNIIKESKLNTPLKDKRFEVDTTLLIFLI</sequence>